<keyword evidence="1" id="KW-1133">Transmembrane helix</keyword>
<dbReference type="EMBL" id="CACVBM020001338">
    <property type="protein sequence ID" value="CAA7046085.1"/>
    <property type="molecule type" value="Genomic_DNA"/>
</dbReference>
<name>A0A6D2K9A5_9BRAS</name>
<accession>A0A6D2K9A5</accession>
<keyword evidence="1" id="KW-0472">Membrane</keyword>
<evidence type="ECO:0000313" key="3">
    <source>
        <dbReference type="Proteomes" id="UP000467841"/>
    </source>
</evidence>
<dbReference type="Proteomes" id="UP000467841">
    <property type="component" value="Unassembled WGS sequence"/>
</dbReference>
<evidence type="ECO:0000256" key="1">
    <source>
        <dbReference type="SAM" id="Phobius"/>
    </source>
</evidence>
<organism evidence="2 3">
    <name type="scientific">Microthlaspi erraticum</name>
    <dbReference type="NCBI Taxonomy" id="1685480"/>
    <lineage>
        <taxon>Eukaryota</taxon>
        <taxon>Viridiplantae</taxon>
        <taxon>Streptophyta</taxon>
        <taxon>Embryophyta</taxon>
        <taxon>Tracheophyta</taxon>
        <taxon>Spermatophyta</taxon>
        <taxon>Magnoliopsida</taxon>
        <taxon>eudicotyledons</taxon>
        <taxon>Gunneridae</taxon>
        <taxon>Pentapetalae</taxon>
        <taxon>rosids</taxon>
        <taxon>malvids</taxon>
        <taxon>Brassicales</taxon>
        <taxon>Brassicaceae</taxon>
        <taxon>Coluteocarpeae</taxon>
        <taxon>Microthlaspi</taxon>
    </lineage>
</organism>
<keyword evidence="1" id="KW-0812">Transmembrane</keyword>
<sequence>MGFESFANKYGGITTFLRVYSTQQYTSSSALAKDLGFRLLTVLLLYFNMDAPNFSNSKYLETGRKVAGWAGLIFATVSLFDAALRPKYKGLRLLDELSILCLFTAIFALFCWLFKRYRGRLWCDSWYHWFIGTGRQFINGVEKIMPSGAC</sequence>
<proteinExistence type="predicted"/>
<evidence type="ECO:0000313" key="2">
    <source>
        <dbReference type="EMBL" id="CAA7046085.1"/>
    </source>
</evidence>
<gene>
    <name evidence="2" type="ORF">MERR_LOCUS33320</name>
</gene>
<feature type="transmembrane region" description="Helical" evidence="1">
    <location>
        <begin position="66"/>
        <end position="85"/>
    </location>
</feature>
<feature type="transmembrane region" description="Helical" evidence="1">
    <location>
        <begin position="97"/>
        <end position="114"/>
    </location>
</feature>
<dbReference type="AlphaFoldDB" id="A0A6D2K9A5"/>
<reference evidence="2" key="1">
    <citation type="submission" date="2020-01" db="EMBL/GenBank/DDBJ databases">
        <authorList>
            <person name="Mishra B."/>
        </authorList>
    </citation>
    <scope>NUCLEOTIDE SEQUENCE [LARGE SCALE GENOMIC DNA]</scope>
</reference>
<dbReference type="OrthoDB" id="1113623at2759"/>
<keyword evidence="3" id="KW-1185">Reference proteome</keyword>
<comment type="caution">
    <text evidence="2">The sequence shown here is derived from an EMBL/GenBank/DDBJ whole genome shotgun (WGS) entry which is preliminary data.</text>
</comment>
<protein>
    <submittedName>
        <fullName evidence="2">Uncharacterized protein</fullName>
    </submittedName>
</protein>